<protein>
    <recommendedName>
        <fullName evidence="3">Capsule synthesis protein CapA domain-containing protein</fullName>
    </recommendedName>
</protein>
<feature type="domain" description="Capsule synthesis protein CapA" evidence="3">
    <location>
        <begin position="63"/>
        <end position="301"/>
    </location>
</feature>
<dbReference type="CDD" id="cd07381">
    <property type="entry name" value="MPP_CapA"/>
    <property type="match status" value="1"/>
</dbReference>
<dbReference type="EMBL" id="LAZR01014945">
    <property type="protein sequence ID" value="KKM15274.1"/>
    <property type="molecule type" value="Genomic_DNA"/>
</dbReference>
<keyword evidence="2" id="KW-1133">Transmembrane helix</keyword>
<evidence type="ECO:0000256" key="1">
    <source>
        <dbReference type="ARBA" id="ARBA00005662"/>
    </source>
</evidence>
<dbReference type="InterPro" id="IPR029052">
    <property type="entry name" value="Metallo-depent_PP-like"/>
</dbReference>
<proteinExistence type="inferred from homology"/>
<evidence type="ECO:0000259" key="3">
    <source>
        <dbReference type="SMART" id="SM00854"/>
    </source>
</evidence>
<sequence>MMRSPNYRFYVAISLPLLVIAGYWLLSLAQNDPAQKKVPVKVNSQAKKPESAAKKIPKTKDFTIAAVGDVMFDRRVKSAIEANGANWPFAKTASKLKAELSIANLESSLAAAGTPTKGKDVVFQGTPKGIDSLTYAGFNLVSLANNHALDYGLVSLKETRTRLKKHGITFTGAGADKSEAYKPALIKIGDLNVGFLSFSDIIPFNSFPSEKSPGIAPARDSTKVASKIKALRKKVDIVIVSFHWGIEYDDYPNGKQKELAVAAVDAGADLVIGHHPHVTQGIAIYKGKLILYSLGNFVFDRFKTKTAQTFILRMNMNYKGEFSFVRIIPVFISSSGQPAIVTGGEADSILTRLKQISGKYSKFLKDDNSTFVIDNRNGNIK</sequence>
<evidence type="ECO:0000256" key="2">
    <source>
        <dbReference type="SAM" id="Phobius"/>
    </source>
</evidence>
<dbReference type="AlphaFoldDB" id="A0A0F9I6I9"/>
<dbReference type="PANTHER" id="PTHR33393:SF13">
    <property type="entry name" value="PGA BIOSYNTHESIS PROTEIN CAPA"/>
    <property type="match status" value="1"/>
</dbReference>
<feature type="transmembrane region" description="Helical" evidence="2">
    <location>
        <begin position="7"/>
        <end position="26"/>
    </location>
</feature>
<keyword evidence="2" id="KW-0812">Transmembrane</keyword>
<accession>A0A0F9I6I9</accession>
<dbReference type="Gene3D" id="3.60.21.10">
    <property type="match status" value="1"/>
</dbReference>
<dbReference type="SUPFAM" id="SSF56300">
    <property type="entry name" value="Metallo-dependent phosphatases"/>
    <property type="match status" value="1"/>
</dbReference>
<dbReference type="InterPro" id="IPR052169">
    <property type="entry name" value="CW_Biosynth-Accessory"/>
</dbReference>
<evidence type="ECO:0000313" key="4">
    <source>
        <dbReference type="EMBL" id="KKM15274.1"/>
    </source>
</evidence>
<keyword evidence="2" id="KW-0472">Membrane</keyword>
<dbReference type="PANTHER" id="PTHR33393">
    <property type="entry name" value="POLYGLUTAMINE SYNTHESIS ACCESSORY PROTEIN RV0574C-RELATED"/>
    <property type="match status" value="1"/>
</dbReference>
<dbReference type="InterPro" id="IPR019079">
    <property type="entry name" value="Capsule_synth_CapA"/>
</dbReference>
<dbReference type="Pfam" id="PF09587">
    <property type="entry name" value="PGA_cap"/>
    <property type="match status" value="1"/>
</dbReference>
<comment type="similarity">
    <text evidence="1">Belongs to the CapA family.</text>
</comment>
<organism evidence="4">
    <name type="scientific">marine sediment metagenome</name>
    <dbReference type="NCBI Taxonomy" id="412755"/>
    <lineage>
        <taxon>unclassified sequences</taxon>
        <taxon>metagenomes</taxon>
        <taxon>ecological metagenomes</taxon>
    </lineage>
</organism>
<reference evidence="4" key="1">
    <citation type="journal article" date="2015" name="Nature">
        <title>Complex archaea that bridge the gap between prokaryotes and eukaryotes.</title>
        <authorList>
            <person name="Spang A."/>
            <person name="Saw J.H."/>
            <person name="Jorgensen S.L."/>
            <person name="Zaremba-Niedzwiedzka K."/>
            <person name="Martijn J."/>
            <person name="Lind A.E."/>
            <person name="van Eijk R."/>
            <person name="Schleper C."/>
            <person name="Guy L."/>
            <person name="Ettema T.J."/>
        </authorList>
    </citation>
    <scope>NUCLEOTIDE SEQUENCE</scope>
</reference>
<dbReference type="SMART" id="SM00854">
    <property type="entry name" value="PGA_cap"/>
    <property type="match status" value="1"/>
</dbReference>
<gene>
    <name evidence="4" type="ORF">LCGC14_1697740</name>
</gene>
<comment type="caution">
    <text evidence="4">The sequence shown here is derived from an EMBL/GenBank/DDBJ whole genome shotgun (WGS) entry which is preliminary data.</text>
</comment>
<name>A0A0F9I6I9_9ZZZZ</name>